<evidence type="ECO:0000313" key="1">
    <source>
        <dbReference type="EMBL" id="CAF5029312.1"/>
    </source>
</evidence>
<comment type="caution">
    <text evidence="1">The sequence shown here is derived from an EMBL/GenBank/DDBJ whole genome shotgun (WGS) entry which is preliminary data.</text>
</comment>
<accession>A0A8S3E3C1</accession>
<feature type="non-terminal residue" evidence="1">
    <location>
        <position position="1"/>
    </location>
</feature>
<dbReference type="EMBL" id="CAJOBJ010219242">
    <property type="protein sequence ID" value="CAF5029312.1"/>
    <property type="molecule type" value="Genomic_DNA"/>
</dbReference>
<name>A0A8S3E3C1_9BILA</name>
<dbReference type="Proteomes" id="UP000681720">
    <property type="component" value="Unassembled WGS sequence"/>
</dbReference>
<evidence type="ECO:0000313" key="2">
    <source>
        <dbReference type="Proteomes" id="UP000681720"/>
    </source>
</evidence>
<organism evidence="1 2">
    <name type="scientific">Rotaria magnacalcarata</name>
    <dbReference type="NCBI Taxonomy" id="392030"/>
    <lineage>
        <taxon>Eukaryota</taxon>
        <taxon>Metazoa</taxon>
        <taxon>Spiralia</taxon>
        <taxon>Gnathifera</taxon>
        <taxon>Rotifera</taxon>
        <taxon>Eurotatoria</taxon>
        <taxon>Bdelloidea</taxon>
        <taxon>Philodinida</taxon>
        <taxon>Philodinidae</taxon>
        <taxon>Rotaria</taxon>
    </lineage>
</organism>
<sequence>PGQARVSCDEYDMGSCRAYDEWNYDHLLKYRNINHNLI</sequence>
<dbReference type="AlphaFoldDB" id="A0A8S3E3C1"/>
<gene>
    <name evidence="1" type="ORF">GIL414_LOCUS58810</name>
</gene>
<reference evidence="1" key="1">
    <citation type="submission" date="2021-02" db="EMBL/GenBank/DDBJ databases">
        <authorList>
            <person name="Nowell W R."/>
        </authorList>
    </citation>
    <scope>NUCLEOTIDE SEQUENCE</scope>
</reference>
<proteinExistence type="predicted"/>
<protein>
    <submittedName>
        <fullName evidence="1">Uncharacterized protein</fullName>
    </submittedName>
</protein>